<evidence type="ECO:0000313" key="3">
    <source>
        <dbReference type="Proteomes" id="UP000603227"/>
    </source>
</evidence>
<comment type="caution">
    <text evidence="2">The sequence shown here is derived from an EMBL/GenBank/DDBJ whole genome shotgun (WGS) entry which is preliminary data.</text>
</comment>
<evidence type="ECO:0000313" key="2">
    <source>
        <dbReference type="EMBL" id="GHH87529.1"/>
    </source>
</evidence>
<name>A0A919GMT4_9ACTN</name>
<reference evidence="2" key="2">
    <citation type="submission" date="2020-09" db="EMBL/GenBank/DDBJ databases">
        <authorList>
            <person name="Sun Q."/>
            <person name="Zhou Y."/>
        </authorList>
    </citation>
    <scope>NUCLEOTIDE SEQUENCE</scope>
    <source>
        <strain evidence="2">CGMCC 4.7403</strain>
    </source>
</reference>
<keyword evidence="3" id="KW-1185">Reference proteome</keyword>
<protein>
    <submittedName>
        <fullName evidence="2">Uncharacterized protein</fullName>
    </submittedName>
</protein>
<evidence type="ECO:0000256" key="1">
    <source>
        <dbReference type="SAM" id="MobiDB-lite"/>
    </source>
</evidence>
<accession>A0A919GMT4</accession>
<organism evidence="2 3">
    <name type="scientific">Streptomyces capitiformicae</name>
    <dbReference type="NCBI Taxonomy" id="2014920"/>
    <lineage>
        <taxon>Bacteria</taxon>
        <taxon>Bacillati</taxon>
        <taxon>Actinomycetota</taxon>
        <taxon>Actinomycetes</taxon>
        <taxon>Kitasatosporales</taxon>
        <taxon>Streptomycetaceae</taxon>
        <taxon>Streptomyces</taxon>
    </lineage>
</organism>
<dbReference type="AlphaFoldDB" id="A0A919GMT4"/>
<proteinExistence type="predicted"/>
<sequence length="60" mass="5943">MGGASVPGGPAAQEGVRVGCEGRADTGAGEGMDEGMDEGTDEGRDMGSPPAVRDRLAVPR</sequence>
<gene>
    <name evidence="2" type="ORF">GCM10017771_29090</name>
</gene>
<feature type="region of interest" description="Disordered" evidence="1">
    <location>
        <begin position="1"/>
        <end position="60"/>
    </location>
</feature>
<reference evidence="2" key="1">
    <citation type="journal article" date="2014" name="Int. J. Syst. Evol. Microbiol.">
        <title>Complete genome sequence of Corynebacterium casei LMG S-19264T (=DSM 44701T), isolated from a smear-ripened cheese.</title>
        <authorList>
            <consortium name="US DOE Joint Genome Institute (JGI-PGF)"/>
            <person name="Walter F."/>
            <person name="Albersmeier A."/>
            <person name="Kalinowski J."/>
            <person name="Ruckert C."/>
        </authorList>
    </citation>
    <scope>NUCLEOTIDE SEQUENCE</scope>
    <source>
        <strain evidence="2">CGMCC 4.7403</strain>
    </source>
</reference>
<dbReference type="EMBL" id="BNAT01000008">
    <property type="protein sequence ID" value="GHH87529.1"/>
    <property type="molecule type" value="Genomic_DNA"/>
</dbReference>
<feature type="compositionally biased region" description="Acidic residues" evidence="1">
    <location>
        <begin position="31"/>
        <end position="40"/>
    </location>
</feature>
<dbReference type="Proteomes" id="UP000603227">
    <property type="component" value="Unassembled WGS sequence"/>
</dbReference>